<evidence type="ECO:0000313" key="1">
    <source>
        <dbReference type="EMBL" id="TVY82870.1"/>
    </source>
</evidence>
<feature type="non-terminal residue" evidence="1">
    <location>
        <position position="1"/>
    </location>
</feature>
<evidence type="ECO:0008006" key="3">
    <source>
        <dbReference type="Google" id="ProtNLM"/>
    </source>
</evidence>
<dbReference type="OrthoDB" id="2101473at2759"/>
<dbReference type="PANTHER" id="PTHR35802">
    <property type="entry name" value="PROTEASE SYNTHASE AND SPORULATION PROTEIN PAI 2"/>
    <property type="match status" value="1"/>
</dbReference>
<accession>A0A8T9CFV6</accession>
<dbReference type="Proteomes" id="UP000469558">
    <property type="component" value="Unassembled WGS sequence"/>
</dbReference>
<dbReference type="AlphaFoldDB" id="A0A8T9CFV6"/>
<proteinExistence type="predicted"/>
<reference evidence="1 2" key="1">
    <citation type="submission" date="2018-05" db="EMBL/GenBank/DDBJ databases">
        <title>Genome sequencing and assembly of the regulated plant pathogen Lachnellula willkommii and related sister species for the development of diagnostic species identification markers.</title>
        <authorList>
            <person name="Giroux E."/>
            <person name="Bilodeau G."/>
        </authorList>
    </citation>
    <scope>NUCLEOTIDE SEQUENCE [LARGE SCALE GENOMIC DNA]</scope>
    <source>
        <strain evidence="1 2">CBS 268.59</strain>
    </source>
</reference>
<protein>
    <recommendedName>
        <fullName evidence="3">Transcriptional regulator</fullName>
    </recommendedName>
</protein>
<dbReference type="PANTHER" id="PTHR35802:SF1">
    <property type="entry name" value="PROTEASE SYNTHASE AND SPORULATION PROTEIN PAI 2"/>
    <property type="match status" value="1"/>
</dbReference>
<dbReference type="SUPFAM" id="SSF50475">
    <property type="entry name" value="FMN-binding split barrel"/>
    <property type="match status" value="1"/>
</dbReference>
<dbReference type="PIRSF" id="PIRSF010372">
    <property type="entry name" value="PaiB"/>
    <property type="match status" value="1"/>
</dbReference>
<comment type="caution">
    <text evidence="1">The sequence shown here is derived from an EMBL/GenBank/DDBJ whole genome shotgun (WGS) entry which is preliminary data.</text>
</comment>
<dbReference type="Pfam" id="PF04299">
    <property type="entry name" value="FMN_bind_2"/>
    <property type="match status" value="1"/>
</dbReference>
<name>A0A8T9CFV6_9HELO</name>
<evidence type="ECO:0000313" key="2">
    <source>
        <dbReference type="Proteomes" id="UP000469558"/>
    </source>
</evidence>
<dbReference type="EMBL" id="QGMK01000264">
    <property type="protein sequence ID" value="TVY82870.1"/>
    <property type="molecule type" value="Genomic_DNA"/>
</dbReference>
<keyword evidence="2" id="KW-1185">Reference proteome</keyword>
<dbReference type="Gene3D" id="2.30.110.10">
    <property type="entry name" value="Electron Transport, Fmn-binding Protein, Chain A"/>
    <property type="match status" value="1"/>
</dbReference>
<gene>
    <name evidence="1" type="ORF">LSUE1_G002029</name>
</gene>
<sequence>SHIPWVLDIPQDSTPDGPIGTLRGHVARANPQAKTMIEALTTSREDVKSTVLEDEVMVLFNGPVHHYVTPKFYKDTKPSTGKVVSTWNYSAVQVYGTATVFFDSKSPILEEFLSKQLDDLARIGEEQIMGFTGEEGKKTPWKVSEAPESYVQLLKKAIIGVQIEVERMEGKFKMSQELGEGDREGTVEGFRALGTEEGEQIARTIEVRAAVKKEKDGK</sequence>
<dbReference type="InterPro" id="IPR007396">
    <property type="entry name" value="TR_PAI2-type"/>
</dbReference>
<dbReference type="InterPro" id="IPR012349">
    <property type="entry name" value="Split_barrel_FMN-bd"/>
</dbReference>
<organism evidence="1 2">
    <name type="scientific">Lachnellula suecica</name>
    <dbReference type="NCBI Taxonomy" id="602035"/>
    <lineage>
        <taxon>Eukaryota</taxon>
        <taxon>Fungi</taxon>
        <taxon>Dikarya</taxon>
        <taxon>Ascomycota</taxon>
        <taxon>Pezizomycotina</taxon>
        <taxon>Leotiomycetes</taxon>
        <taxon>Helotiales</taxon>
        <taxon>Lachnaceae</taxon>
        <taxon>Lachnellula</taxon>
    </lineage>
</organism>